<feature type="region of interest" description="Disordered" evidence="1">
    <location>
        <begin position="1"/>
        <end position="56"/>
    </location>
</feature>
<comment type="caution">
    <text evidence="2">The sequence shown here is derived from an EMBL/GenBank/DDBJ whole genome shotgun (WGS) entry which is preliminary data.</text>
</comment>
<dbReference type="RefSeq" id="WP_322439990.1">
    <property type="nucleotide sequence ID" value="NZ_JAXOTQ010000009.1"/>
</dbReference>
<name>A0ABU5JAS4_9ACTN</name>
<proteinExistence type="predicted"/>
<gene>
    <name evidence="2" type="ORF">U2F25_09505</name>
</gene>
<protein>
    <submittedName>
        <fullName evidence="2">Uncharacterized protein</fullName>
    </submittedName>
</protein>
<evidence type="ECO:0000313" key="2">
    <source>
        <dbReference type="EMBL" id="MDZ5489699.1"/>
    </source>
</evidence>
<organism evidence="2 3">
    <name type="scientific">Micromonospora sicca</name>
    <dbReference type="NCBI Taxonomy" id="2202420"/>
    <lineage>
        <taxon>Bacteria</taxon>
        <taxon>Bacillati</taxon>
        <taxon>Actinomycetota</taxon>
        <taxon>Actinomycetes</taxon>
        <taxon>Micromonosporales</taxon>
        <taxon>Micromonosporaceae</taxon>
        <taxon>Micromonospora</taxon>
    </lineage>
</organism>
<evidence type="ECO:0000313" key="3">
    <source>
        <dbReference type="Proteomes" id="UP001290101"/>
    </source>
</evidence>
<reference evidence="2 3" key="1">
    <citation type="submission" date="2023-12" db="EMBL/GenBank/DDBJ databases">
        <title>Micromonospora sp. nov., isolated from Atacama Desert.</title>
        <authorList>
            <person name="Carro L."/>
            <person name="Golinska P."/>
            <person name="Klenk H.-P."/>
            <person name="Goodfellow M."/>
        </authorList>
    </citation>
    <scope>NUCLEOTIDE SEQUENCE [LARGE SCALE GENOMIC DNA]</scope>
    <source>
        <strain evidence="2 3">4G53</strain>
    </source>
</reference>
<keyword evidence="3" id="KW-1185">Reference proteome</keyword>
<accession>A0ABU5JAS4</accession>
<evidence type="ECO:0000256" key="1">
    <source>
        <dbReference type="SAM" id="MobiDB-lite"/>
    </source>
</evidence>
<dbReference type="EMBL" id="JAXOTQ010000009">
    <property type="protein sequence ID" value="MDZ5489699.1"/>
    <property type="molecule type" value="Genomic_DNA"/>
</dbReference>
<feature type="compositionally biased region" description="Basic residues" evidence="1">
    <location>
        <begin position="1"/>
        <end position="10"/>
    </location>
</feature>
<sequence length="56" mass="6223">MSHEPKRTRKPWSTSPDVFKSAGRGSFTGSAKAGRTWGVSEKRPFTGTRPTNRKES</sequence>
<dbReference type="Proteomes" id="UP001290101">
    <property type="component" value="Unassembled WGS sequence"/>
</dbReference>